<evidence type="ECO:0000313" key="6">
    <source>
        <dbReference type="EMBL" id="BAO79925.1"/>
    </source>
</evidence>
<dbReference type="HOGENOM" id="CLU_001265_59_7_4"/>
<accession>A0A060NH15</accession>
<evidence type="ECO:0000313" key="7">
    <source>
        <dbReference type="Proteomes" id="UP000067461"/>
    </source>
</evidence>
<reference evidence="6 7" key="1">
    <citation type="journal article" date="2014" name="Nat. Commun.">
        <title>Physiological and genomic features of highly alkaliphilic hydrogen-utilizing Betaproteobacteria from a continental serpentinizing site.</title>
        <authorList>
            <person name="Suzuki S."/>
            <person name="Kuenen J.G."/>
            <person name="Schipper K."/>
            <person name="van der Velde S."/>
            <person name="Ishii S."/>
            <person name="Wu A."/>
            <person name="Sorokin D.Y."/>
            <person name="Tenney A."/>
            <person name="Meng X.Y."/>
            <person name="Morrill P.L."/>
            <person name="Kamagata Y."/>
            <person name="Muyzer G."/>
            <person name="Nealson K.H."/>
        </authorList>
    </citation>
    <scope>NUCLEOTIDE SEQUENCE [LARGE SCALE GENOMIC DNA]</scope>
    <source>
        <strain evidence="6 7">A1</strain>
    </source>
</reference>
<keyword evidence="2 4" id="KW-1133">Transmembrane helix</keyword>
<dbReference type="InterPro" id="IPR050327">
    <property type="entry name" value="Proton-linked_MCT"/>
</dbReference>
<proteinExistence type="predicted"/>
<feature type="transmembrane region" description="Helical" evidence="4">
    <location>
        <begin position="278"/>
        <end position="297"/>
    </location>
</feature>
<dbReference type="AlphaFoldDB" id="A0A060NH15"/>
<name>A0A060NH15_9BURK</name>
<dbReference type="InterPro" id="IPR036259">
    <property type="entry name" value="MFS_trans_sf"/>
</dbReference>
<dbReference type="RefSeq" id="WP_045530220.1">
    <property type="nucleotide sequence ID" value="NZ_AP014568.1"/>
</dbReference>
<dbReference type="PROSITE" id="PS50850">
    <property type="entry name" value="MFS"/>
    <property type="match status" value="1"/>
</dbReference>
<evidence type="ECO:0000256" key="2">
    <source>
        <dbReference type="ARBA" id="ARBA00022989"/>
    </source>
</evidence>
<dbReference type="PANTHER" id="PTHR11360">
    <property type="entry name" value="MONOCARBOXYLATE TRANSPORTER"/>
    <property type="match status" value="1"/>
</dbReference>
<keyword evidence="7" id="KW-1185">Reference proteome</keyword>
<sequence length="450" mass="46961">MKSNASPAPTWLGIDLVKNRWIFPLLGALTTLIGGAAYAFSVFVRPLEAEFGWTRAETVAAFSTAMFVFGILMFVGGYFVDKYGPKIVFFVGAAFLATSQILSAQIDTVVELVLTFGVVGGIGLGLTYTAATVAVSSRWFPDKKGTAIGFAVLGFGLGAAVAGPVWTASIAAIGWRETYMWTGAVFAIGLFIIGTVLRFPPADWHFVPGRGWEPMDDATAAAARGKNEVAINPNDLTFAEAARTPQMWLTGAMFFLSIFGGLMAVSQLAAFARDAQPTGIGMAAAAAGLVVMTMAIFNGAGRPTWGAISDIIGIRNAYMIVICLMIAAMLTLSIAATPTVMFVAAGLTGFAFGGILALNPILTTAFFGSTYVARIYGLVYLIGFGGGGFFGPMVGGMVRTQTGSYDMAFLSAAATATVALILAYFLVPKSGQEHLKRPGPAAVPPTTVAA</sequence>
<dbReference type="OrthoDB" id="8830981at2"/>
<feature type="transmembrane region" description="Helical" evidence="4">
    <location>
        <begin position="317"/>
        <end position="336"/>
    </location>
</feature>
<dbReference type="SUPFAM" id="SSF103473">
    <property type="entry name" value="MFS general substrate transporter"/>
    <property type="match status" value="1"/>
</dbReference>
<keyword evidence="1 4" id="KW-0812">Transmembrane</keyword>
<dbReference type="Gene3D" id="1.20.1250.20">
    <property type="entry name" value="MFS general substrate transporter like domains"/>
    <property type="match status" value="2"/>
</dbReference>
<organism evidence="6 7">
    <name type="scientific">Serpentinimonas raichei</name>
    <dbReference type="NCBI Taxonomy" id="1458425"/>
    <lineage>
        <taxon>Bacteria</taxon>
        <taxon>Pseudomonadati</taxon>
        <taxon>Pseudomonadota</taxon>
        <taxon>Betaproteobacteria</taxon>
        <taxon>Burkholderiales</taxon>
        <taxon>Comamonadaceae</taxon>
        <taxon>Serpentinimonas</taxon>
    </lineage>
</organism>
<dbReference type="EMBL" id="AP014568">
    <property type="protein sequence ID" value="BAO79925.1"/>
    <property type="molecule type" value="Genomic_DNA"/>
</dbReference>
<protein>
    <submittedName>
        <fullName evidence="6">Permease of the major facilitator superfamily</fullName>
    </submittedName>
</protein>
<feature type="transmembrane region" description="Helical" evidence="4">
    <location>
        <begin position="407"/>
        <end position="427"/>
    </location>
</feature>
<feature type="domain" description="Major facilitator superfamily (MFS) profile" evidence="5">
    <location>
        <begin position="20"/>
        <end position="431"/>
    </location>
</feature>
<dbReference type="InterPro" id="IPR011701">
    <property type="entry name" value="MFS"/>
</dbReference>
<evidence type="ECO:0000256" key="4">
    <source>
        <dbReference type="SAM" id="Phobius"/>
    </source>
</evidence>
<feature type="transmembrane region" description="Helical" evidence="4">
    <location>
        <begin position="60"/>
        <end position="80"/>
    </location>
</feature>
<feature type="transmembrane region" description="Helical" evidence="4">
    <location>
        <begin position="252"/>
        <end position="272"/>
    </location>
</feature>
<evidence type="ECO:0000256" key="3">
    <source>
        <dbReference type="ARBA" id="ARBA00023136"/>
    </source>
</evidence>
<feature type="transmembrane region" description="Helical" evidence="4">
    <location>
        <begin position="112"/>
        <end position="135"/>
    </location>
</feature>
<gene>
    <name evidence="6" type="ORF">SRAA_0071</name>
</gene>
<evidence type="ECO:0000259" key="5">
    <source>
        <dbReference type="PROSITE" id="PS50850"/>
    </source>
</evidence>
<feature type="transmembrane region" description="Helical" evidence="4">
    <location>
        <begin position="375"/>
        <end position="395"/>
    </location>
</feature>
<evidence type="ECO:0000256" key="1">
    <source>
        <dbReference type="ARBA" id="ARBA00022692"/>
    </source>
</evidence>
<dbReference type="Proteomes" id="UP000067461">
    <property type="component" value="Chromosome"/>
</dbReference>
<feature type="transmembrane region" description="Helical" evidence="4">
    <location>
        <begin position="147"/>
        <end position="173"/>
    </location>
</feature>
<feature type="transmembrane region" description="Helical" evidence="4">
    <location>
        <begin position="342"/>
        <end position="368"/>
    </location>
</feature>
<dbReference type="InterPro" id="IPR020846">
    <property type="entry name" value="MFS_dom"/>
</dbReference>
<dbReference type="KEGG" id="cbaa:SRAA_0071"/>
<dbReference type="GO" id="GO:0022857">
    <property type="term" value="F:transmembrane transporter activity"/>
    <property type="evidence" value="ECO:0007669"/>
    <property type="project" value="InterPro"/>
</dbReference>
<keyword evidence="3 4" id="KW-0472">Membrane</keyword>
<feature type="transmembrane region" description="Helical" evidence="4">
    <location>
        <begin position="21"/>
        <end position="40"/>
    </location>
</feature>
<dbReference type="Pfam" id="PF07690">
    <property type="entry name" value="MFS_1"/>
    <property type="match status" value="2"/>
</dbReference>
<feature type="transmembrane region" description="Helical" evidence="4">
    <location>
        <begin position="87"/>
        <end position="106"/>
    </location>
</feature>
<dbReference type="STRING" id="1458425.SRAA_0071"/>
<feature type="transmembrane region" description="Helical" evidence="4">
    <location>
        <begin position="179"/>
        <end position="200"/>
    </location>
</feature>